<name>U6K5D4_9EIME</name>
<dbReference type="InterPro" id="IPR046341">
    <property type="entry name" value="SET_dom_sf"/>
</dbReference>
<dbReference type="VEuPathDB" id="ToxoDB:EMH_0067870"/>
<dbReference type="AlphaFoldDB" id="U6K5D4"/>
<dbReference type="Proteomes" id="UP000030744">
    <property type="component" value="Unassembled WGS sequence"/>
</dbReference>
<dbReference type="PANTHER" id="PTHR46167">
    <property type="entry name" value="N-LYSINE METHYLTRANSFERASE KMT5A"/>
    <property type="match status" value="1"/>
</dbReference>
<sequence length="77" mass="8829">MSIDATEERIEFGPARLINHSRKNPNLKPKAEAVDGDANDLRLFFVALRDIHEGEELLVDYGERDPEALKQNPWLNE</sequence>
<keyword evidence="3" id="KW-1185">Reference proteome</keyword>
<dbReference type="GO" id="GO:0005634">
    <property type="term" value="C:nucleus"/>
    <property type="evidence" value="ECO:0007669"/>
    <property type="project" value="TreeGrafter"/>
</dbReference>
<reference evidence="2" key="1">
    <citation type="submission" date="2013-10" db="EMBL/GenBank/DDBJ databases">
        <title>Genomic analysis of the causative agents of coccidiosis in chickens.</title>
        <authorList>
            <person name="Reid A.J."/>
            <person name="Blake D."/>
            <person name="Billington K."/>
            <person name="Browne H."/>
            <person name="Dunn M."/>
            <person name="Hung S."/>
            <person name="Kawahara F."/>
            <person name="Miranda-Saavedra D."/>
            <person name="Mourier T."/>
            <person name="Nagra H."/>
            <person name="Otto T.D."/>
            <person name="Rawlings N."/>
            <person name="Sanchez A."/>
            <person name="Sanders M."/>
            <person name="Subramaniam C."/>
            <person name="Tay Y."/>
            <person name="Dear P."/>
            <person name="Doerig C."/>
            <person name="Gruber A."/>
            <person name="Parkinson J."/>
            <person name="Shirley M."/>
            <person name="Wan K.L."/>
            <person name="Berriman M."/>
            <person name="Tomley F."/>
            <person name="Pain A."/>
        </authorList>
    </citation>
    <scope>NUCLEOTIDE SEQUENCE [LARGE SCALE GENOMIC DNA]</scope>
    <source>
        <strain evidence="2">Houghton</strain>
    </source>
</reference>
<dbReference type="Gene3D" id="2.170.270.10">
    <property type="entry name" value="SET domain"/>
    <property type="match status" value="1"/>
</dbReference>
<dbReference type="InterPro" id="IPR051760">
    <property type="entry name" value="KMT5A"/>
</dbReference>
<proteinExistence type="predicted"/>
<organism evidence="2 3">
    <name type="scientific">Eimeria mitis</name>
    <dbReference type="NCBI Taxonomy" id="44415"/>
    <lineage>
        <taxon>Eukaryota</taxon>
        <taxon>Sar</taxon>
        <taxon>Alveolata</taxon>
        <taxon>Apicomplexa</taxon>
        <taxon>Conoidasida</taxon>
        <taxon>Coccidia</taxon>
        <taxon>Eucoccidiorida</taxon>
        <taxon>Eimeriorina</taxon>
        <taxon>Eimeriidae</taxon>
        <taxon>Eimeria</taxon>
    </lineage>
</organism>
<reference evidence="2" key="2">
    <citation type="submission" date="2013-10" db="EMBL/GenBank/DDBJ databases">
        <authorList>
            <person name="Aslett M."/>
        </authorList>
    </citation>
    <scope>NUCLEOTIDE SEQUENCE [LARGE SCALE GENOMIC DNA]</scope>
    <source>
        <strain evidence="2">Houghton</strain>
    </source>
</reference>
<feature type="domain" description="SET" evidence="1">
    <location>
        <begin position="1"/>
        <end position="62"/>
    </location>
</feature>
<evidence type="ECO:0000259" key="1">
    <source>
        <dbReference type="PROSITE" id="PS50280"/>
    </source>
</evidence>
<dbReference type="Pfam" id="PF00856">
    <property type="entry name" value="SET"/>
    <property type="match status" value="1"/>
</dbReference>
<dbReference type="PANTHER" id="PTHR46167:SF1">
    <property type="entry name" value="N-LYSINE METHYLTRANSFERASE KMT5A"/>
    <property type="match status" value="1"/>
</dbReference>
<dbReference type="GeneID" id="25381329"/>
<dbReference type="GO" id="GO:0006357">
    <property type="term" value="P:regulation of transcription by RNA polymerase II"/>
    <property type="evidence" value="ECO:0007669"/>
    <property type="project" value="TreeGrafter"/>
</dbReference>
<evidence type="ECO:0000313" key="3">
    <source>
        <dbReference type="Proteomes" id="UP000030744"/>
    </source>
</evidence>
<dbReference type="GO" id="GO:0042799">
    <property type="term" value="F:histone H4K20 methyltransferase activity"/>
    <property type="evidence" value="ECO:0007669"/>
    <property type="project" value="TreeGrafter"/>
</dbReference>
<dbReference type="SUPFAM" id="SSF82199">
    <property type="entry name" value="SET domain"/>
    <property type="match status" value="1"/>
</dbReference>
<dbReference type="PROSITE" id="PS50280">
    <property type="entry name" value="SET"/>
    <property type="match status" value="1"/>
</dbReference>
<dbReference type="OrthoDB" id="347510at2759"/>
<dbReference type="EMBL" id="HG683387">
    <property type="protein sequence ID" value="CDJ31562.1"/>
    <property type="molecule type" value="Genomic_DNA"/>
</dbReference>
<accession>U6K5D4</accession>
<evidence type="ECO:0000313" key="2">
    <source>
        <dbReference type="EMBL" id="CDJ31562.1"/>
    </source>
</evidence>
<dbReference type="InterPro" id="IPR001214">
    <property type="entry name" value="SET_dom"/>
</dbReference>
<dbReference type="RefSeq" id="XP_013354127.1">
    <property type="nucleotide sequence ID" value="XM_013498673.1"/>
</dbReference>
<protein>
    <submittedName>
        <fullName evidence="2">SET domain-containing protein, putative</fullName>
    </submittedName>
</protein>
<dbReference type="GO" id="GO:0005700">
    <property type="term" value="C:polytene chromosome"/>
    <property type="evidence" value="ECO:0007669"/>
    <property type="project" value="TreeGrafter"/>
</dbReference>
<gene>
    <name evidence="2" type="ORF">EMH_0067870</name>
</gene>